<dbReference type="EC" id="2.1.3.15" evidence="10"/>
<keyword evidence="3 10" id="KW-0808">Transferase</keyword>
<dbReference type="NCBIfam" id="NF041504">
    <property type="entry name" value="AccA_sub"/>
    <property type="match status" value="1"/>
</dbReference>
<proteinExistence type="inferred from homology"/>
<dbReference type="GO" id="GO:0005524">
    <property type="term" value="F:ATP binding"/>
    <property type="evidence" value="ECO:0007669"/>
    <property type="project" value="UniProtKB-KW"/>
</dbReference>
<evidence type="ECO:0000256" key="6">
    <source>
        <dbReference type="ARBA" id="ARBA00022840"/>
    </source>
</evidence>
<dbReference type="UniPathway" id="UPA00655">
    <property type="reaction ID" value="UER00711"/>
</dbReference>
<dbReference type="Pfam" id="PF03255">
    <property type="entry name" value="ACCA"/>
    <property type="match status" value="1"/>
</dbReference>
<dbReference type="Gene3D" id="3.90.226.10">
    <property type="entry name" value="2-enoyl-CoA Hydratase, Chain A, domain 1"/>
    <property type="match status" value="1"/>
</dbReference>
<dbReference type="HAMAP" id="MF_00823">
    <property type="entry name" value="AcetylCoA_CT_alpha"/>
    <property type="match status" value="1"/>
</dbReference>
<dbReference type="GO" id="GO:0009317">
    <property type="term" value="C:acetyl-CoA carboxylase complex"/>
    <property type="evidence" value="ECO:0007669"/>
    <property type="project" value="InterPro"/>
</dbReference>
<dbReference type="AlphaFoldDB" id="A0A2A6E3G0"/>
<keyword evidence="4 10" id="KW-0547">Nucleotide-binding</keyword>
<dbReference type="GO" id="GO:0003989">
    <property type="term" value="F:acetyl-CoA carboxylase activity"/>
    <property type="evidence" value="ECO:0007669"/>
    <property type="project" value="InterPro"/>
</dbReference>
<organism evidence="12 13">
    <name type="scientific">Candidatus Reconcilbacillus cellulovorans</name>
    <dbReference type="NCBI Taxonomy" id="1906605"/>
    <lineage>
        <taxon>Bacteria</taxon>
        <taxon>Bacillati</taxon>
        <taxon>Bacillota</taxon>
        <taxon>Bacilli</taxon>
        <taxon>Bacillales</taxon>
        <taxon>Paenibacillaceae</taxon>
        <taxon>Candidatus Reconcilbacillus</taxon>
    </lineage>
</organism>
<sequence length="341" mass="37683">MAGELPFEQPLVELRAKIDELRKFGVEKGLDFTEEIARLEERYARLEDEIYGRLTPPQKVMIARHPARPTTLDYIRMMFTDFVELHGDRTFGEDRAIVGGIARLNGLAVTVVGHQKGKDTKDNIARNFGMPHPEGFRKALRLMRQADKFGRPIVTFIDTPGAYPGTAAEERGQAEAIARNLLEMSGFGVPIVCTVIGEGGSGGALALGVGNRVLMLENAVYSVISPNGAASILWKDASRADEAAELMKMTAQDLLAFGVIDEIVPEPRGGAHRNPEAQAAALKDAIWRHLRPLLSMSREELREDRYRKFRAMGRFRTEDGGAVSADVVRTDVVQADDREEV</sequence>
<dbReference type="EMBL" id="MOXJ01000002">
    <property type="protein sequence ID" value="PDO11462.1"/>
    <property type="molecule type" value="Genomic_DNA"/>
</dbReference>
<evidence type="ECO:0000259" key="11">
    <source>
        <dbReference type="PROSITE" id="PS50989"/>
    </source>
</evidence>
<evidence type="ECO:0000256" key="1">
    <source>
        <dbReference type="ARBA" id="ARBA00004956"/>
    </source>
</evidence>
<comment type="function">
    <text evidence="10">Component of the acetyl coenzyme A carboxylase (ACC) complex. First, biotin carboxylase catalyzes the carboxylation of biotin on its carrier protein (BCCP) and then the CO(2) group is transferred by the carboxyltransferase to acetyl-CoA to form malonyl-CoA.</text>
</comment>
<feature type="domain" description="CoA carboxyltransferase C-terminal" evidence="11">
    <location>
        <begin position="38"/>
        <end position="292"/>
    </location>
</feature>
<evidence type="ECO:0000256" key="3">
    <source>
        <dbReference type="ARBA" id="ARBA00022679"/>
    </source>
</evidence>
<comment type="catalytic activity">
    <reaction evidence="9 10">
        <text>N(6)-carboxybiotinyl-L-lysyl-[protein] + acetyl-CoA = N(6)-biotinyl-L-lysyl-[protein] + malonyl-CoA</text>
        <dbReference type="Rhea" id="RHEA:54728"/>
        <dbReference type="Rhea" id="RHEA-COMP:10505"/>
        <dbReference type="Rhea" id="RHEA-COMP:10506"/>
        <dbReference type="ChEBI" id="CHEBI:57288"/>
        <dbReference type="ChEBI" id="CHEBI:57384"/>
        <dbReference type="ChEBI" id="CHEBI:83144"/>
        <dbReference type="ChEBI" id="CHEBI:83145"/>
        <dbReference type="EC" id="2.1.3.15"/>
    </reaction>
</comment>
<comment type="pathway">
    <text evidence="1 10">Lipid metabolism; malonyl-CoA biosynthesis; malonyl-CoA from acetyl-CoA: step 1/1.</text>
</comment>
<evidence type="ECO:0000313" key="12">
    <source>
        <dbReference type="EMBL" id="PDO11462.1"/>
    </source>
</evidence>
<evidence type="ECO:0000256" key="5">
    <source>
        <dbReference type="ARBA" id="ARBA00022832"/>
    </source>
</evidence>
<dbReference type="NCBIfam" id="NF004344">
    <property type="entry name" value="PRK05724.1"/>
    <property type="match status" value="1"/>
</dbReference>
<dbReference type="InterPro" id="IPR029045">
    <property type="entry name" value="ClpP/crotonase-like_dom_sf"/>
</dbReference>
<keyword evidence="10" id="KW-0963">Cytoplasm</keyword>
<evidence type="ECO:0000256" key="7">
    <source>
        <dbReference type="ARBA" id="ARBA00023098"/>
    </source>
</evidence>
<dbReference type="SUPFAM" id="SSF52096">
    <property type="entry name" value="ClpP/crotonase"/>
    <property type="match status" value="1"/>
</dbReference>
<evidence type="ECO:0000313" key="13">
    <source>
        <dbReference type="Proteomes" id="UP000243688"/>
    </source>
</evidence>
<keyword evidence="8 10" id="KW-0275">Fatty acid biosynthesis</keyword>
<reference evidence="12 13" key="1">
    <citation type="submission" date="2016-12" db="EMBL/GenBank/DDBJ databases">
        <title>Candidatus Reconcilibacillus cellulovorans genome.</title>
        <authorList>
            <person name="Kolinko S."/>
            <person name="Wu Y.-W."/>
            <person name="Tachea F."/>
            <person name="Denzel E."/>
            <person name="Hiras J."/>
            <person name="Baecker N."/>
            <person name="Chan L.J."/>
            <person name="Eichorst S.A."/>
            <person name="Frey D."/>
            <person name="Adams P.D."/>
            <person name="Pray T."/>
            <person name="Tanjore D."/>
            <person name="Petzold C.J."/>
            <person name="Gladden J.M."/>
            <person name="Simmons B.A."/>
            <person name="Singer S.W."/>
        </authorList>
    </citation>
    <scope>NUCLEOTIDE SEQUENCE [LARGE SCALE GENOMIC DNA]</scope>
    <source>
        <strain evidence="12">JTherm</strain>
    </source>
</reference>
<dbReference type="GO" id="GO:0016743">
    <property type="term" value="F:carboxyl- or carbamoyltransferase activity"/>
    <property type="evidence" value="ECO:0007669"/>
    <property type="project" value="UniProtKB-UniRule"/>
</dbReference>
<dbReference type="InterPro" id="IPR001095">
    <property type="entry name" value="Acetyl_CoA_COase_a_su"/>
</dbReference>
<dbReference type="PROSITE" id="PS50989">
    <property type="entry name" value="COA_CT_CTER"/>
    <property type="match status" value="1"/>
</dbReference>
<dbReference type="GO" id="GO:0006633">
    <property type="term" value="P:fatty acid biosynthetic process"/>
    <property type="evidence" value="ECO:0007669"/>
    <property type="project" value="UniProtKB-KW"/>
</dbReference>
<keyword evidence="5 10" id="KW-0276">Fatty acid metabolism</keyword>
<dbReference type="Proteomes" id="UP000243688">
    <property type="component" value="Unassembled WGS sequence"/>
</dbReference>
<gene>
    <name evidence="10" type="primary">accA</name>
    <name evidence="12" type="ORF">BLM47_01580</name>
</gene>
<evidence type="ECO:0000256" key="8">
    <source>
        <dbReference type="ARBA" id="ARBA00023160"/>
    </source>
</evidence>
<keyword evidence="6 10" id="KW-0067">ATP-binding</keyword>
<dbReference type="PANTHER" id="PTHR42853:SF3">
    <property type="entry name" value="ACETYL-COENZYME A CARBOXYLASE CARBOXYL TRANSFERASE SUBUNIT ALPHA, CHLOROPLASTIC"/>
    <property type="match status" value="1"/>
</dbReference>
<comment type="subcellular location">
    <subcellularLocation>
        <location evidence="10">Cytoplasm</location>
    </subcellularLocation>
</comment>
<dbReference type="InterPro" id="IPR011763">
    <property type="entry name" value="COA_CT_C"/>
</dbReference>
<name>A0A2A6E3G0_9BACL</name>
<keyword evidence="2 10" id="KW-0444">Lipid biosynthesis</keyword>
<dbReference type="NCBIfam" id="TIGR00513">
    <property type="entry name" value="accA"/>
    <property type="match status" value="1"/>
</dbReference>
<accession>A0A2A6E3G0</accession>
<dbReference type="GO" id="GO:2001295">
    <property type="term" value="P:malonyl-CoA biosynthetic process"/>
    <property type="evidence" value="ECO:0007669"/>
    <property type="project" value="UniProtKB-UniRule"/>
</dbReference>
<evidence type="ECO:0000256" key="2">
    <source>
        <dbReference type="ARBA" id="ARBA00022516"/>
    </source>
</evidence>
<evidence type="ECO:0000256" key="9">
    <source>
        <dbReference type="ARBA" id="ARBA00049152"/>
    </source>
</evidence>
<keyword evidence="7 10" id="KW-0443">Lipid metabolism</keyword>
<comment type="similarity">
    <text evidence="10">Belongs to the AccA family.</text>
</comment>
<evidence type="ECO:0000256" key="10">
    <source>
        <dbReference type="HAMAP-Rule" id="MF_00823"/>
    </source>
</evidence>
<dbReference type="PRINTS" id="PR01069">
    <property type="entry name" value="ACCCTRFRASEA"/>
</dbReference>
<evidence type="ECO:0000256" key="4">
    <source>
        <dbReference type="ARBA" id="ARBA00022741"/>
    </source>
</evidence>
<dbReference type="PANTHER" id="PTHR42853">
    <property type="entry name" value="ACETYL-COENZYME A CARBOXYLASE CARBOXYL TRANSFERASE SUBUNIT ALPHA"/>
    <property type="match status" value="1"/>
</dbReference>
<comment type="subunit">
    <text evidence="10">Acetyl-CoA carboxylase is a heterohexamer composed of biotin carboxyl carrier protein (AccB), biotin carboxylase (AccC) and two subunits each of ACCase subunit alpha (AccA) and ACCase subunit beta (AccD).</text>
</comment>
<comment type="caution">
    <text evidence="12">The sequence shown here is derived from an EMBL/GenBank/DDBJ whole genome shotgun (WGS) entry which is preliminary data.</text>
</comment>
<protein>
    <recommendedName>
        <fullName evidence="10">Acetyl-coenzyme A carboxylase carboxyl transferase subunit alpha</fullName>
        <shortName evidence="10">ACCase subunit alpha</shortName>
        <shortName evidence="10">Acetyl-CoA carboxylase carboxyltransferase subunit alpha</shortName>
        <ecNumber evidence="10">2.1.3.15</ecNumber>
    </recommendedName>
</protein>